<dbReference type="KEGG" id="mzi:HWN40_04295"/>
<dbReference type="EMBL" id="CP058215">
    <property type="protein sequence ID" value="QLC49533.1"/>
    <property type="molecule type" value="Genomic_DNA"/>
</dbReference>
<dbReference type="PANTHER" id="PTHR43711:SF1">
    <property type="entry name" value="HISTIDINE KINASE 1"/>
    <property type="match status" value="1"/>
</dbReference>
<dbReference type="SMART" id="SM00065">
    <property type="entry name" value="GAF"/>
    <property type="match status" value="1"/>
</dbReference>
<dbReference type="RefSeq" id="WP_176964589.1">
    <property type="nucleotide sequence ID" value="NZ_CP058215.1"/>
</dbReference>
<dbReference type="AlphaFoldDB" id="A0A7D5E616"/>
<dbReference type="Pfam" id="PF13185">
    <property type="entry name" value="GAF_2"/>
    <property type="match status" value="1"/>
</dbReference>
<dbReference type="SUPFAM" id="SSF55874">
    <property type="entry name" value="ATPase domain of HSP90 chaperone/DNA topoisomerase II/histidine kinase"/>
    <property type="match status" value="1"/>
</dbReference>
<keyword evidence="11" id="KW-1185">Reference proteome</keyword>
<evidence type="ECO:0000256" key="2">
    <source>
        <dbReference type="ARBA" id="ARBA00012438"/>
    </source>
</evidence>
<evidence type="ECO:0000256" key="7">
    <source>
        <dbReference type="ARBA" id="ARBA00023136"/>
    </source>
</evidence>
<keyword evidence="7 8" id="KW-0472">Membrane</keyword>
<dbReference type="InterPro" id="IPR004358">
    <property type="entry name" value="Sig_transdc_His_kin-like_C"/>
</dbReference>
<sequence>MNKKLSVILVSVIFAFLVLLCFDFLNNPVIENGSILSRFTELSSRELYLPSFIFLVFMLSGISVAGMSAKCDIAQKKVSKKEKDLLILHSATSISANSLDGDSFLDDVLNEVLSYLGADYGFIHMIRHDAGKAVMVANAGAPARIKKHVDNISLDHPFVSAILENDKISGERDGSLATTVDPGFPEGQNGDFVVFPMLARNRIIGFFTLSIKEGYYLDEEDLYVLESVGKLAGITVENIELLEKTTRSYEELRSLDQMKDEFVSNVTHELKTPLISIKGYSEIMYEGMLGELNEKQKHGLKVIVSNSERLYTLIESLLHMNSFQFKKKHVFSPLCLTDLMENAIASLSFKIEDKNISIDRKFGKNMRFVYGNTEILKQLFVYILDNAIKFSTDSGKVEISLSEENEWMHIEISDYGVGIPENHLSRIFERFYQVDGSMSRSYGGNGLGLYLSKNIVEVHEGKIWIESTEGVGTNVHILLPVYVENEEIAEPALADQLS</sequence>
<dbReference type="EC" id="2.7.13.3" evidence="2"/>
<dbReference type="OrthoDB" id="124332at2157"/>
<dbReference type="SMART" id="SM00387">
    <property type="entry name" value="HATPase_c"/>
    <property type="match status" value="1"/>
</dbReference>
<keyword evidence="8" id="KW-0812">Transmembrane</keyword>
<dbReference type="InterPro" id="IPR036890">
    <property type="entry name" value="HATPase_C_sf"/>
</dbReference>
<dbReference type="Pfam" id="PF00512">
    <property type="entry name" value="HisKA"/>
    <property type="match status" value="1"/>
</dbReference>
<dbReference type="GO" id="GO:0000155">
    <property type="term" value="F:phosphorelay sensor kinase activity"/>
    <property type="evidence" value="ECO:0007669"/>
    <property type="project" value="InterPro"/>
</dbReference>
<dbReference type="FunFam" id="1.10.287.130:FF:000001">
    <property type="entry name" value="Two-component sensor histidine kinase"/>
    <property type="match status" value="1"/>
</dbReference>
<dbReference type="SUPFAM" id="SSF47384">
    <property type="entry name" value="Homodimeric domain of signal transducing histidine kinase"/>
    <property type="match status" value="1"/>
</dbReference>
<evidence type="ECO:0000313" key="11">
    <source>
        <dbReference type="Proteomes" id="UP000509594"/>
    </source>
</evidence>
<dbReference type="Proteomes" id="UP000509594">
    <property type="component" value="Chromosome"/>
</dbReference>
<keyword evidence="3" id="KW-0597">Phosphoprotein</keyword>
<keyword evidence="5" id="KW-0418">Kinase</keyword>
<keyword evidence="4" id="KW-0808">Transferase</keyword>
<dbReference type="CDD" id="cd00082">
    <property type="entry name" value="HisKA"/>
    <property type="match status" value="1"/>
</dbReference>
<dbReference type="InterPro" id="IPR036097">
    <property type="entry name" value="HisK_dim/P_sf"/>
</dbReference>
<dbReference type="Gene3D" id="3.30.450.40">
    <property type="match status" value="1"/>
</dbReference>
<accession>A0A7D5E616</accession>
<dbReference type="PANTHER" id="PTHR43711">
    <property type="entry name" value="TWO-COMPONENT HISTIDINE KINASE"/>
    <property type="match status" value="1"/>
</dbReference>
<dbReference type="FunFam" id="3.30.565.10:FF:000006">
    <property type="entry name" value="Sensor histidine kinase WalK"/>
    <property type="match status" value="1"/>
</dbReference>
<gene>
    <name evidence="10" type="ORF">HWN40_04295</name>
</gene>
<comment type="catalytic activity">
    <reaction evidence="1">
        <text>ATP + protein L-histidine = ADP + protein N-phospho-L-histidine.</text>
        <dbReference type="EC" id="2.7.13.3"/>
    </reaction>
</comment>
<feature type="transmembrane region" description="Helical" evidence="8">
    <location>
        <begin position="47"/>
        <end position="69"/>
    </location>
</feature>
<evidence type="ECO:0000256" key="8">
    <source>
        <dbReference type="SAM" id="Phobius"/>
    </source>
</evidence>
<organism evidence="10 11">
    <name type="scientific">Methanolobus zinderi</name>
    <dbReference type="NCBI Taxonomy" id="536044"/>
    <lineage>
        <taxon>Archaea</taxon>
        <taxon>Methanobacteriati</taxon>
        <taxon>Methanobacteriota</taxon>
        <taxon>Stenosarchaea group</taxon>
        <taxon>Methanomicrobia</taxon>
        <taxon>Methanosarcinales</taxon>
        <taxon>Methanosarcinaceae</taxon>
        <taxon>Methanolobus</taxon>
    </lineage>
</organism>
<evidence type="ECO:0000259" key="9">
    <source>
        <dbReference type="PROSITE" id="PS50109"/>
    </source>
</evidence>
<feature type="domain" description="Histidine kinase" evidence="9">
    <location>
        <begin position="265"/>
        <end position="483"/>
    </location>
</feature>
<proteinExistence type="predicted"/>
<reference evidence="10 11" key="1">
    <citation type="submission" date="2020-06" db="EMBL/GenBank/DDBJ databases">
        <title>Methanolobus halotolerans sp. nov., isolated from a saline lake Tus in Siberia.</title>
        <authorList>
            <person name="Shen Y."/>
            <person name="Chen S.-C."/>
            <person name="Lai M.-C."/>
            <person name="Huang H.-H."/>
            <person name="Chiu H.-H."/>
            <person name="Tang S.-L."/>
            <person name="Rogozin D.Y."/>
            <person name="Degermendzhy A.G."/>
        </authorList>
    </citation>
    <scope>NUCLEOTIDE SEQUENCE [LARGE SCALE GENOMIC DNA]</scope>
    <source>
        <strain evidence="10 11">DSM 21339</strain>
    </source>
</reference>
<name>A0A7D5E616_9EURY</name>
<dbReference type="InterPro" id="IPR050736">
    <property type="entry name" value="Sensor_HK_Regulatory"/>
</dbReference>
<keyword evidence="8" id="KW-1133">Transmembrane helix</keyword>
<evidence type="ECO:0000256" key="3">
    <source>
        <dbReference type="ARBA" id="ARBA00022553"/>
    </source>
</evidence>
<dbReference type="PRINTS" id="PR00344">
    <property type="entry name" value="BCTRLSENSOR"/>
</dbReference>
<evidence type="ECO:0000256" key="4">
    <source>
        <dbReference type="ARBA" id="ARBA00022679"/>
    </source>
</evidence>
<dbReference type="Pfam" id="PF02518">
    <property type="entry name" value="HATPase_c"/>
    <property type="match status" value="1"/>
</dbReference>
<dbReference type="GeneID" id="55820868"/>
<evidence type="ECO:0000313" key="10">
    <source>
        <dbReference type="EMBL" id="QLC49533.1"/>
    </source>
</evidence>
<evidence type="ECO:0000256" key="6">
    <source>
        <dbReference type="ARBA" id="ARBA00023012"/>
    </source>
</evidence>
<protein>
    <recommendedName>
        <fullName evidence="2">histidine kinase</fullName>
        <ecNumber evidence="2">2.7.13.3</ecNumber>
    </recommendedName>
</protein>
<dbReference type="InterPro" id="IPR003018">
    <property type="entry name" value="GAF"/>
</dbReference>
<dbReference type="SMART" id="SM00388">
    <property type="entry name" value="HisKA"/>
    <property type="match status" value="1"/>
</dbReference>
<feature type="transmembrane region" description="Helical" evidence="8">
    <location>
        <begin position="6"/>
        <end position="26"/>
    </location>
</feature>
<dbReference type="InterPro" id="IPR003661">
    <property type="entry name" value="HisK_dim/P_dom"/>
</dbReference>
<dbReference type="InterPro" id="IPR003594">
    <property type="entry name" value="HATPase_dom"/>
</dbReference>
<evidence type="ECO:0000256" key="5">
    <source>
        <dbReference type="ARBA" id="ARBA00022777"/>
    </source>
</evidence>
<dbReference type="Gene3D" id="1.10.287.130">
    <property type="match status" value="1"/>
</dbReference>
<evidence type="ECO:0000256" key="1">
    <source>
        <dbReference type="ARBA" id="ARBA00000085"/>
    </source>
</evidence>
<keyword evidence="6" id="KW-0902">Two-component regulatory system</keyword>
<dbReference type="SUPFAM" id="SSF55781">
    <property type="entry name" value="GAF domain-like"/>
    <property type="match status" value="1"/>
</dbReference>
<dbReference type="Gene3D" id="3.30.565.10">
    <property type="entry name" value="Histidine kinase-like ATPase, C-terminal domain"/>
    <property type="match status" value="1"/>
</dbReference>
<dbReference type="InterPro" id="IPR029016">
    <property type="entry name" value="GAF-like_dom_sf"/>
</dbReference>
<dbReference type="InterPro" id="IPR005467">
    <property type="entry name" value="His_kinase_dom"/>
</dbReference>
<dbReference type="PROSITE" id="PS50109">
    <property type="entry name" value="HIS_KIN"/>
    <property type="match status" value="1"/>
</dbReference>